<dbReference type="SUPFAM" id="SSF55785">
    <property type="entry name" value="PYP-like sensor domain (PAS domain)"/>
    <property type="match status" value="1"/>
</dbReference>
<dbReference type="AlphaFoldDB" id="A0A1T0CH96"/>
<dbReference type="InterPro" id="IPR029787">
    <property type="entry name" value="Nucleotide_cyclase"/>
</dbReference>
<dbReference type="InterPro" id="IPR001633">
    <property type="entry name" value="EAL_dom"/>
</dbReference>
<reference evidence="5 6" key="1">
    <citation type="submission" date="2017-02" db="EMBL/GenBank/DDBJ databases">
        <title>Draft genome sequence of Moraxella lincolnii CCUG 9405T type strain.</title>
        <authorList>
            <person name="Salva-Serra F."/>
            <person name="Engstrom-Jakobsson H."/>
            <person name="Thorell K."/>
            <person name="Jaen-Luchoro D."/>
            <person name="Gonzales-Siles L."/>
            <person name="Karlsson R."/>
            <person name="Yazdan S."/>
            <person name="Boulund F."/>
            <person name="Johnning A."/>
            <person name="Engstrand L."/>
            <person name="Kristiansson E."/>
            <person name="Moore E."/>
        </authorList>
    </citation>
    <scope>NUCLEOTIDE SEQUENCE [LARGE SCALE GENOMIC DNA]</scope>
    <source>
        <strain evidence="5 6">CCUG 9405</strain>
    </source>
</reference>
<feature type="domain" description="EAL" evidence="3">
    <location>
        <begin position="303"/>
        <end position="557"/>
    </location>
</feature>
<gene>
    <name evidence="5" type="ORF">B0682_03540</name>
</gene>
<dbReference type="SUPFAM" id="SSF141868">
    <property type="entry name" value="EAL domain-like"/>
    <property type="match status" value="1"/>
</dbReference>
<evidence type="ECO:0000259" key="3">
    <source>
        <dbReference type="PROSITE" id="PS50883"/>
    </source>
</evidence>
<sequence length="581" mass="67409">MIEKTVKDALLLKLITHTQLGMFILDSQFRYLYVNQTFTHTLGISENYVLARPFSIYELPYLLPELQEMISKIYDSLLNTGEFKGEMGFFTHSQHRMVLQVAIYSEVIEGELYYVGKFQDVKIKAKSELTAGVLSHDPSTKIPNRQFFLIQANDLLLTTVKELVLVRLNIDRYRLYQSTLTKEQCQKLLTDFVKRVTDLHLVGLKLFARFGGDDFALLFEVNDAQRVRQSLDKLMQLCELPYLIDEDVVYLRYSVGVSHYPKQGNQIDLLIENAEKAMHHVKLHGGGDVHWFDKRINVLSQDDLRLENELRQALDTRQFSPFYQPKVRLKDGRIVGFEALVRWQHPTRGMVCPIDFLTGIIEHKLTFELFTQMAEQVCQDLQRWREMGFHDISVAINAEASELTHAGLLPFLRELLAKHTINRHCLHIEITEMTLMHHRQTVQDAIQAIKEMGILILLDDFGTGYASLNYLQQYEFDYLKIDKSFINHIKNNIVQQHIVETIISLAKRLGLKTVVEGVETKEQSELMQQLGCDFAQGYYYGKPMQYQQAIEFITAHLGHKNSDKKQPNKKQPHKNHSVTCK</sequence>
<dbReference type="Gene3D" id="3.30.70.270">
    <property type="match status" value="1"/>
</dbReference>
<dbReference type="SMART" id="SM00267">
    <property type="entry name" value="GGDEF"/>
    <property type="match status" value="1"/>
</dbReference>
<comment type="caution">
    <text evidence="5">The sequence shown here is derived from an EMBL/GenBank/DDBJ whole genome shotgun (WGS) entry which is preliminary data.</text>
</comment>
<evidence type="ECO:0000313" key="5">
    <source>
        <dbReference type="EMBL" id="OOS21720.1"/>
    </source>
</evidence>
<dbReference type="NCBIfam" id="TIGR00254">
    <property type="entry name" value="GGDEF"/>
    <property type="match status" value="1"/>
</dbReference>
<name>A0A1T0CH96_9GAMM</name>
<dbReference type="Proteomes" id="UP000191094">
    <property type="component" value="Unassembled WGS sequence"/>
</dbReference>
<dbReference type="InterPro" id="IPR000014">
    <property type="entry name" value="PAS"/>
</dbReference>
<dbReference type="SUPFAM" id="SSF55073">
    <property type="entry name" value="Nucleotide cyclase"/>
    <property type="match status" value="1"/>
</dbReference>
<dbReference type="PROSITE" id="PS50112">
    <property type="entry name" value="PAS"/>
    <property type="match status" value="1"/>
</dbReference>
<dbReference type="STRING" id="90241.B0682_03540"/>
<feature type="compositionally biased region" description="Basic residues" evidence="1">
    <location>
        <begin position="567"/>
        <end position="581"/>
    </location>
</feature>
<dbReference type="Pfam" id="PF13188">
    <property type="entry name" value="PAS_8"/>
    <property type="match status" value="1"/>
</dbReference>
<dbReference type="InterPro" id="IPR035919">
    <property type="entry name" value="EAL_sf"/>
</dbReference>
<organism evidence="5 6">
    <name type="scientific">Lwoffella lincolnii</name>
    <dbReference type="NCBI Taxonomy" id="90241"/>
    <lineage>
        <taxon>Bacteria</taxon>
        <taxon>Pseudomonadati</taxon>
        <taxon>Pseudomonadota</taxon>
        <taxon>Gammaproteobacteria</taxon>
        <taxon>Moraxellales</taxon>
        <taxon>Moraxellaceae</taxon>
        <taxon>Lwoffella</taxon>
    </lineage>
</organism>
<feature type="domain" description="GGDEF" evidence="4">
    <location>
        <begin position="161"/>
        <end position="294"/>
    </location>
</feature>
<dbReference type="InterPro" id="IPR043128">
    <property type="entry name" value="Rev_trsase/Diguanyl_cyclase"/>
</dbReference>
<dbReference type="Pfam" id="PF00563">
    <property type="entry name" value="EAL"/>
    <property type="match status" value="1"/>
</dbReference>
<dbReference type="InterPro" id="IPR035965">
    <property type="entry name" value="PAS-like_dom_sf"/>
</dbReference>
<proteinExistence type="predicted"/>
<dbReference type="InterPro" id="IPR000160">
    <property type="entry name" value="GGDEF_dom"/>
</dbReference>
<protein>
    <recommendedName>
        <fullName evidence="7">GGDEF domain-containing protein</fullName>
    </recommendedName>
</protein>
<dbReference type="OrthoDB" id="9804951at2"/>
<dbReference type="EMBL" id="MUYT01000004">
    <property type="protein sequence ID" value="OOS21720.1"/>
    <property type="molecule type" value="Genomic_DNA"/>
</dbReference>
<dbReference type="PROSITE" id="PS50887">
    <property type="entry name" value="GGDEF"/>
    <property type="match status" value="1"/>
</dbReference>
<dbReference type="PANTHER" id="PTHR33121:SF70">
    <property type="entry name" value="SIGNALING PROTEIN YKOW"/>
    <property type="match status" value="1"/>
</dbReference>
<dbReference type="CDD" id="cd01949">
    <property type="entry name" value="GGDEF"/>
    <property type="match status" value="1"/>
</dbReference>
<dbReference type="SMART" id="SM00052">
    <property type="entry name" value="EAL"/>
    <property type="match status" value="1"/>
</dbReference>
<feature type="domain" description="PAS" evidence="2">
    <location>
        <begin position="7"/>
        <end position="81"/>
    </location>
</feature>
<keyword evidence="6" id="KW-1185">Reference proteome</keyword>
<dbReference type="InterPro" id="IPR050706">
    <property type="entry name" value="Cyclic-di-GMP_PDE-like"/>
</dbReference>
<dbReference type="PANTHER" id="PTHR33121">
    <property type="entry name" value="CYCLIC DI-GMP PHOSPHODIESTERASE PDEF"/>
    <property type="match status" value="1"/>
</dbReference>
<evidence type="ECO:0000256" key="1">
    <source>
        <dbReference type="SAM" id="MobiDB-lite"/>
    </source>
</evidence>
<dbReference type="GO" id="GO:0071111">
    <property type="term" value="F:cyclic-guanylate-specific phosphodiesterase activity"/>
    <property type="evidence" value="ECO:0007669"/>
    <property type="project" value="InterPro"/>
</dbReference>
<dbReference type="SMART" id="SM00091">
    <property type="entry name" value="PAS"/>
    <property type="match status" value="1"/>
</dbReference>
<dbReference type="Gene3D" id="3.30.450.20">
    <property type="entry name" value="PAS domain"/>
    <property type="match status" value="1"/>
</dbReference>
<evidence type="ECO:0000259" key="2">
    <source>
        <dbReference type="PROSITE" id="PS50112"/>
    </source>
</evidence>
<dbReference type="Gene3D" id="3.20.20.450">
    <property type="entry name" value="EAL domain"/>
    <property type="match status" value="1"/>
</dbReference>
<dbReference type="PROSITE" id="PS50883">
    <property type="entry name" value="EAL"/>
    <property type="match status" value="1"/>
</dbReference>
<dbReference type="CDD" id="cd01948">
    <property type="entry name" value="EAL"/>
    <property type="match status" value="1"/>
</dbReference>
<dbReference type="CDD" id="cd00130">
    <property type="entry name" value="PAS"/>
    <property type="match status" value="1"/>
</dbReference>
<dbReference type="RefSeq" id="WP_078306694.1">
    <property type="nucleotide sequence ID" value="NZ_MUYT01000004.1"/>
</dbReference>
<evidence type="ECO:0000259" key="4">
    <source>
        <dbReference type="PROSITE" id="PS50887"/>
    </source>
</evidence>
<evidence type="ECO:0000313" key="6">
    <source>
        <dbReference type="Proteomes" id="UP000191094"/>
    </source>
</evidence>
<dbReference type="Pfam" id="PF00990">
    <property type="entry name" value="GGDEF"/>
    <property type="match status" value="1"/>
</dbReference>
<feature type="region of interest" description="Disordered" evidence="1">
    <location>
        <begin position="560"/>
        <end position="581"/>
    </location>
</feature>
<evidence type="ECO:0008006" key="7">
    <source>
        <dbReference type="Google" id="ProtNLM"/>
    </source>
</evidence>
<accession>A0A1T0CH96</accession>